<reference evidence="2 3" key="1">
    <citation type="submission" date="2019-08" db="EMBL/GenBank/DDBJ databases">
        <title>Draft genome analysis of Rheinheimera tangshanensis isolated from the roots of fresh rice plants (Oryza sativa).</title>
        <authorList>
            <person name="Yu Q."/>
            <person name="Qi Y."/>
            <person name="Zhang H."/>
            <person name="Pu J."/>
        </authorList>
    </citation>
    <scope>NUCLEOTIDE SEQUENCE [LARGE SCALE GENOMIC DNA]</scope>
    <source>
        <strain evidence="2 3">JA3-B52</strain>
    </source>
</reference>
<feature type="region of interest" description="Disordered" evidence="1">
    <location>
        <begin position="88"/>
        <end position="111"/>
    </location>
</feature>
<evidence type="ECO:0000313" key="3">
    <source>
        <dbReference type="Proteomes" id="UP000321814"/>
    </source>
</evidence>
<dbReference type="OrthoDB" id="8688854at2"/>
<dbReference type="Proteomes" id="UP000321814">
    <property type="component" value="Unassembled WGS sequence"/>
</dbReference>
<evidence type="ECO:0000313" key="2">
    <source>
        <dbReference type="EMBL" id="TXK82239.1"/>
    </source>
</evidence>
<sequence length="155" mass="17427">MIKMDLNQVLNLGIQNAMPPTSVVAENKNFRFEKASTRATAGIHVDLSPLGLEKSKKAERDKDIDESELPDNVKQALKAIRDKQDELEEKQKELQQLMSNSSMPAEEKQEKLKALQAEISSLSRGLMDSKNNLVKSMQDQDLTEQQIQTAMALMN</sequence>
<evidence type="ECO:0000256" key="1">
    <source>
        <dbReference type="SAM" id="MobiDB-lite"/>
    </source>
</evidence>
<dbReference type="EMBL" id="VRLR01000002">
    <property type="protein sequence ID" value="TXK82239.1"/>
    <property type="molecule type" value="Genomic_DNA"/>
</dbReference>
<accession>A0A5C8M2N7</accession>
<protein>
    <submittedName>
        <fullName evidence="2">Uncharacterized protein</fullName>
    </submittedName>
</protein>
<dbReference type="AlphaFoldDB" id="A0A5C8M2N7"/>
<feature type="compositionally biased region" description="Basic and acidic residues" evidence="1">
    <location>
        <begin position="53"/>
        <end position="63"/>
    </location>
</feature>
<gene>
    <name evidence="2" type="ORF">FU839_04960</name>
</gene>
<name>A0A5C8M2N7_9GAMM</name>
<feature type="region of interest" description="Disordered" evidence="1">
    <location>
        <begin position="50"/>
        <end position="69"/>
    </location>
</feature>
<dbReference type="RefSeq" id="WP_147903461.1">
    <property type="nucleotide sequence ID" value="NZ_BAAAGC010000017.1"/>
</dbReference>
<keyword evidence="3" id="KW-1185">Reference proteome</keyword>
<organism evidence="2 3">
    <name type="scientific">Rheinheimera tangshanensis</name>
    <dbReference type="NCBI Taxonomy" id="400153"/>
    <lineage>
        <taxon>Bacteria</taxon>
        <taxon>Pseudomonadati</taxon>
        <taxon>Pseudomonadota</taxon>
        <taxon>Gammaproteobacteria</taxon>
        <taxon>Chromatiales</taxon>
        <taxon>Chromatiaceae</taxon>
        <taxon>Rheinheimera</taxon>
    </lineage>
</organism>
<comment type="caution">
    <text evidence="2">The sequence shown here is derived from an EMBL/GenBank/DDBJ whole genome shotgun (WGS) entry which is preliminary data.</text>
</comment>
<proteinExistence type="predicted"/>